<gene>
    <name evidence="1" type="ORF">HZS55_14955</name>
</gene>
<sequence length="247" mass="28681">MDNSKTARVCRNGHVKKVVAHPSARNDNKWSVYEGNAYCGRCGEEIINKCECCDSLIGLQSDWNKDFNELPNNCKKCGTAYPWVDPIEKNEEREGKFIEIDDKEIDGHFYPSTVYEANLCYRVKADHATLILTRKLIENLLLDIIRKHVSMTNVHVFFDTEQRQHASFGELIDAFKERTDEFQQYFTVEEEDIVDKIYRIKYDGDASAHSIEERVDADDLESISDDVTYVVKVLFRLRREVETAHRG</sequence>
<organism evidence="1 2">
    <name type="scientific">Halosimplex rubrum</name>
    <dbReference type="NCBI Taxonomy" id="869889"/>
    <lineage>
        <taxon>Archaea</taxon>
        <taxon>Methanobacteriati</taxon>
        <taxon>Methanobacteriota</taxon>
        <taxon>Stenosarchaea group</taxon>
        <taxon>Halobacteria</taxon>
        <taxon>Halobacteriales</taxon>
        <taxon>Haloarculaceae</taxon>
        <taxon>Halosimplex</taxon>
    </lineage>
</organism>
<protein>
    <submittedName>
        <fullName evidence="1">DUF2321 domain-containing protein</fullName>
    </submittedName>
</protein>
<keyword evidence="2" id="KW-1185">Reference proteome</keyword>
<dbReference type="GeneID" id="56079188"/>
<proteinExistence type="predicted"/>
<dbReference type="Pfam" id="PF10083">
    <property type="entry name" value="DUF2321"/>
    <property type="match status" value="1"/>
</dbReference>
<dbReference type="Proteomes" id="UP000509667">
    <property type="component" value="Chromosome"/>
</dbReference>
<dbReference type="OrthoDB" id="275426at2157"/>
<accession>A0A7D5T126</accession>
<name>A0A7D5T126_9EURY</name>
<evidence type="ECO:0000313" key="2">
    <source>
        <dbReference type="Proteomes" id="UP000509667"/>
    </source>
</evidence>
<dbReference type="RefSeq" id="WP_179908389.1">
    <property type="nucleotide sequence ID" value="NZ_CP058910.1"/>
</dbReference>
<dbReference type="AlphaFoldDB" id="A0A7D5T126"/>
<reference evidence="1 2" key="1">
    <citation type="submission" date="2020-07" db="EMBL/GenBank/DDBJ databases">
        <title>Halosimplex pelagicum sp. nov. and Halosimplex rubrum sp. nov., isolated from salted brown alga Laminaria, and emended description of the genus Halosimplex.</title>
        <authorList>
            <person name="Cui H."/>
        </authorList>
    </citation>
    <scope>NUCLEOTIDE SEQUENCE [LARGE SCALE GENOMIC DNA]</scope>
    <source>
        <strain evidence="1 2">R27</strain>
    </source>
</reference>
<dbReference type="InterPro" id="IPR016891">
    <property type="entry name" value="DUF2321"/>
</dbReference>
<evidence type="ECO:0000313" key="1">
    <source>
        <dbReference type="EMBL" id="QLH78508.1"/>
    </source>
</evidence>
<dbReference type="EMBL" id="CP058910">
    <property type="protein sequence ID" value="QLH78508.1"/>
    <property type="molecule type" value="Genomic_DNA"/>
</dbReference>
<dbReference type="KEGG" id="hrr:HZS55_14955"/>